<dbReference type="Gene3D" id="3.40.50.261">
    <property type="entry name" value="Succinyl-CoA synthetase domains"/>
    <property type="match status" value="1"/>
</dbReference>
<dbReference type="GO" id="GO:0004775">
    <property type="term" value="F:succinate-CoA ligase (ADP-forming) activity"/>
    <property type="evidence" value="ECO:0007669"/>
    <property type="project" value="TreeGrafter"/>
</dbReference>
<evidence type="ECO:0000313" key="6">
    <source>
        <dbReference type="EMBL" id="RAL63888.1"/>
    </source>
</evidence>
<dbReference type="SUPFAM" id="SSF52210">
    <property type="entry name" value="Succinyl-CoA synthetase domains"/>
    <property type="match status" value="1"/>
</dbReference>
<feature type="region of interest" description="Disordered" evidence="4">
    <location>
        <begin position="214"/>
        <end position="236"/>
    </location>
</feature>
<dbReference type="FunFam" id="3.40.50.261:FF:000001">
    <property type="entry name" value="Succinate--CoA ligase [ADP-forming] subunit beta"/>
    <property type="match status" value="1"/>
</dbReference>
<evidence type="ECO:0000256" key="1">
    <source>
        <dbReference type="ARBA" id="ARBA00022532"/>
    </source>
</evidence>
<dbReference type="GO" id="GO:0005524">
    <property type="term" value="F:ATP binding"/>
    <property type="evidence" value="ECO:0007669"/>
    <property type="project" value="UniProtKB-KW"/>
</dbReference>
<accession>A0A395IW06</accession>
<feature type="domain" description="ATP-citrate synthase/succinyl-CoA ligase C-terminal" evidence="5">
    <location>
        <begin position="88"/>
        <end position="207"/>
    </location>
</feature>
<evidence type="ECO:0000313" key="7">
    <source>
        <dbReference type="Proteomes" id="UP000249056"/>
    </source>
</evidence>
<keyword evidence="7" id="KW-1185">Reference proteome</keyword>
<keyword evidence="3" id="KW-0067">ATP-binding</keyword>
<comment type="caution">
    <text evidence="6">The sequence shown here is derived from an EMBL/GenBank/DDBJ whole genome shotgun (WGS) entry which is preliminary data.</text>
</comment>
<evidence type="ECO:0000259" key="5">
    <source>
        <dbReference type="Pfam" id="PF00549"/>
    </source>
</evidence>
<dbReference type="EMBL" id="QKRW01000017">
    <property type="protein sequence ID" value="RAL63888.1"/>
    <property type="molecule type" value="Genomic_DNA"/>
</dbReference>
<protein>
    <recommendedName>
        <fullName evidence="5">ATP-citrate synthase/succinyl-CoA ligase C-terminal domain-containing protein</fullName>
    </recommendedName>
</protein>
<dbReference type="PANTHER" id="PTHR11815">
    <property type="entry name" value="SUCCINYL-COA SYNTHETASE BETA CHAIN"/>
    <property type="match status" value="1"/>
</dbReference>
<dbReference type="InterPro" id="IPR016102">
    <property type="entry name" value="Succinyl-CoA_synth-like"/>
</dbReference>
<feature type="compositionally biased region" description="Basic and acidic residues" evidence="4">
    <location>
        <begin position="224"/>
        <end position="236"/>
    </location>
</feature>
<dbReference type="GO" id="GO:0005739">
    <property type="term" value="C:mitochondrion"/>
    <property type="evidence" value="ECO:0007669"/>
    <property type="project" value="TreeGrafter"/>
</dbReference>
<evidence type="ECO:0000256" key="4">
    <source>
        <dbReference type="SAM" id="MobiDB-lite"/>
    </source>
</evidence>
<name>A0A395IW06_9HELO</name>
<dbReference type="GO" id="GO:0006104">
    <property type="term" value="P:succinyl-CoA metabolic process"/>
    <property type="evidence" value="ECO:0007669"/>
    <property type="project" value="TreeGrafter"/>
</dbReference>
<reference evidence="6 7" key="1">
    <citation type="submission" date="2018-06" db="EMBL/GenBank/DDBJ databases">
        <title>Genome Sequence of the Brown Rot Fungal Pathogen Monilinia fructigena.</title>
        <authorList>
            <person name="Landi L."/>
            <person name="De Miccolis Angelini R.M."/>
            <person name="Pollastro S."/>
            <person name="Abate D."/>
            <person name="Faretra F."/>
            <person name="Romanazzi G."/>
        </authorList>
    </citation>
    <scope>NUCLEOTIDE SEQUENCE [LARGE SCALE GENOMIC DNA]</scope>
    <source>
        <strain evidence="6 7">Mfrg269</strain>
    </source>
</reference>
<sequence>MATQKRTIYLRAENAMKLLDEKDIPRIKKLSKAPSRHHRKVTIGIDRTEKFSFPYNSGPNPQHPIEIEAEKHGIVYIRLPGKGNIGTLVNGAGLAMNTVDALAEAGGHAANFLDTGGKATTETVKRSFEAILGDRRVKVVFVNIFGGLTLGDMIAEGILLAFRECKVEVPVVVRIRGTNEREGQRIIAESGLPLYVYDDFDEAVAKVIDLANSSEAETGEVEPSEEKIDRAQESFQ</sequence>
<keyword evidence="2" id="KW-0547">Nucleotide-binding</keyword>
<keyword evidence="1" id="KW-0816">Tricarboxylic acid cycle</keyword>
<dbReference type="GO" id="GO:0042709">
    <property type="term" value="C:succinate-CoA ligase complex"/>
    <property type="evidence" value="ECO:0007669"/>
    <property type="project" value="TreeGrafter"/>
</dbReference>
<dbReference type="InterPro" id="IPR005811">
    <property type="entry name" value="SUCC_ACL_C"/>
</dbReference>
<dbReference type="Proteomes" id="UP000249056">
    <property type="component" value="Unassembled WGS sequence"/>
</dbReference>
<dbReference type="AlphaFoldDB" id="A0A395IW06"/>
<proteinExistence type="predicted"/>
<dbReference type="OrthoDB" id="1664372at2759"/>
<dbReference type="PANTHER" id="PTHR11815:SF1">
    <property type="entry name" value="SUCCINATE--COA LIGASE [ADP-FORMING] SUBUNIT BETA, MITOCHONDRIAL"/>
    <property type="match status" value="1"/>
</dbReference>
<evidence type="ECO:0000256" key="3">
    <source>
        <dbReference type="ARBA" id="ARBA00022840"/>
    </source>
</evidence>
<dbReference type="PROSITE" id="PS01217">
    <property type="entry name" value="SUCCINYL_COA_LIG_3"/>
    <property type="match status" value="1"/>
</dbReference>
<gene>
    <name evidence="6" type="ORF">DID88_003531</name>
</gene>
<dbReference type="GO" id="GO:0006099">
    <property type="term" value="P:tricarboxylic acid cycle"/>
    <property type="evidence" value="ECO:0007669"/>
    <property type="project" value="UniProtKB-KW"/>
</dbReference>
<dbReference type="Pfam" id="PF00549">
    <property type="entry name" value="Ligase_CoA"/>
    <property type="match status" value="1"/>
</dbReference>
<evidence type="ECO:0000256" key="2">
    <source>
        <dbReference type="ARBA" id="ARBA00022741"/>
    </source>
</evidence>
<dbReference type="InterPro" id="IPR017866">
    <property type="entry name" value="Succ-CoA_synthase_bsu_CS"/>
</dbReference>
<organism evidence="6 7">
    <name type="scientific">Monilinia fructigena</name>
    <dbReference type="NCBI Taxonomy" id="38457"/>
    <lineage>
        <taxon>Eukaryota</taxon>
        <taxon>Fungi</taxon>
        <taxon>Dikarya</taxon>
        <taxon>Ascomycota</taxon>
        <taxon>Pezizomycotina</taxon>
        <taxon>Leotiomycetes</taxon>
        <taxon>Helotiales</taxon>
        <taxon>Sclerotiniaceae</taxon>
        <taxon>Monilinia</taxon>
    </lineage>
</organism>